<dbReference type="RefSeq" id="XP_005851426.1">
    <property type="nucleotide sequence ID" value="XM_005851364.1"/>
</dbReference>
<dbReference type="InterPro" id="IPR036427">
    <property type="entry name" value="Bromodomain-like_sf"/>
</dbReference>
<dbReference type="GeneID" id="17358910"/>
<evidence type="ECO:0000256" key="3">
    <source>
        <dbReference type="SAM" id="MobiDB-lite"/>
    </source>
</evidence>
<dbReference type="InterPro" id="IPR051831">
    <property type="entry name" value="Bromodomain_contain_prot"/>
</dbReference>
<dbReference type="PANTHER" id="PTHR22881">
    <property type="entry name" value="BROMODOMAIN CONTAINING PROTEIN"/>
    <property type="match status" value="1"/>
</dbReference>
<dbReference type="eggNOG" id="KOG1828">
    <property type="taxonomic scope" value="Eukaryota"/>
</dbReference>
<dbReference type="PANTHER" id="PTHR22881:SF27">
    <property type="entry name" value="BROMODOMAIN CONTAINING 7_9"/>
    <property type="match status" value="1"/>
</dbReference>
<dbReference type="Pfam" id="PF00439">
    <property type="entry name" value="Bromodomain"/>
    <property type="match status" value="1"/>
</dbReference>
<proteinExistence type="predicted"/>
<reference evidence="5 6" key="1">
    <citation type="journal article" date="2010" name="Plant Cell">
        <title>The Chlorella variabilis NC64A genome reveals adaptation to photosymbiosis, coevolution with viruses, and cryptic sex.</title>
        <authorList>
            <person name="Blanc G."/>
            <person name="Duncan G."/>
            <person name="Agarkova I."/>
            <person name="Borodovsky M."/>
            <person name="Gurnon J."/>
            <person name="Kuo A."/>
            <person name="Lindquist E."/>
            <person name="Lucas S."/>
            <person name="Pangilinan J."/>
            <person name="Polle J."/>
            <person name="Salamov A."/>
            <person name="Terry A."/>
            <person name="Yamada T."/>
            <person name="Dunigan D.D."/>
            <person name="Grigoriev I.V."/>
            <person name="Claverie J.M."/>
            <person name="Van Etten J.L."/>
        </authorList>
    </citation>
    <scope>NUCLEOTIDE SEQUENCE [LARGE SCALE GENOMIC DNA]</scope>
    <source>
        <strain evidence="5 6">NC64A</strain>
    </source>
</reference>
<feature type="compositionally biased region" description="Basic and acidic residues" evidence="3">
    <location>
        <begin position="297"/>
        <end position="316"/>
    </location>
</feature>
<protein>
    <recommendedName>
        <fullName evidence="4">Bromo domain-containing protein</fullName>
    </recommendedName>
</protein>
<dbReference type="PRINTS" id="PR00503">
    <property type="entry name" value="BROMODOMAIN"/>
</dbReference>
<feature type="region of interest" description="Disordered" evidence="3">
    <location>
        <begin position="35"/>
        <end position="56"/>
    </location>
</feature>
<feature type="domain" description="Bromo" evidence="4">
    <location>
        <begin position="499"/>
        <end position="561"/>
    </location>
</feature>
<dbReference type="AlphaFoldDB" id="E1Z4B9"/>
<evidence type="ECO:0000259" key="4">
    <source>
        <dbReference type="PROSITE" id="PS50014"/>
    </source>
</evidence>
<keyword evidence="6" id="KW-1185">Reference proteome</keyword>
<dbReference type="SUPFAM" id="SSF47370">
    <property type="entry name" value="Bromodomain"/>
    <property type="match status" value="1"/>
</dbReference>
<keyword evidence="1 2" id="KW-0103">Bromodomain</keyword>
<feature type="compositionally biased region" description="Low complexity" evidence="3">
    <location>
        <begin position="339"/>
        <end position="362"/>
    </location>
</feature>
<dbReference type="STRING" id="554065.E1Z4B9"/>
<dbReference type="EMBL" id="GL433836">
    <property type="protein sequence ID" value="EFN59324.1"/>
    <property type="molecule type" value="Genomic_DNA"/>
</dbReference>
<dbReference type="CDD" id="cd04369">
    <property type="entry name" value="Bromodomain"/>
    <property type="match status" value="1"/>
</dbReference>
<sequence>MNQPVILYALERRQNGAKNVFLTKSDVEGIIRIKQGDQQAPSGRRRRGAGGGAAVQGGAKNYSKKVLQFFQVLKGAGGQDILCRCVKRSGEWRWCPVVPLEELPRVIKEHHERATGFSGIKRPFGVTMYRLRSGAGVVEGMHQASRLSKAPPSLASELTFSGTAQRGVPVVSLNVAMAAQPGGGKAADDQAKLEQWLKEVAWQASEREGMETQRRQAREAAFQADLQAQSADQQLLQAQQRALELALQRAAHAEQTAARYSRELQEEKSESDQLAAQLKIQQHKNDHSLQQQQQLEAARRAEGRAECAEARAEQLRQRGATNSASSPAARPEAEDMADPTRQLRTTDLQQQQQQQQQQKQQARPPPRSPPRPQQQQVAQALLATPQPAASFASNAGGNLLPNNAVRENAVELVDLTDEDMEAAPMPAPPLPAAAPCSIDAAAAAPVRVPEQSLTTRNLAAFLAGPEFAGAAEDKRAWLNMSIVDFVGPPGGLHSDFYCFRMPVTEAEAPGYHAVIKHPMDFGTMKGKAERGQYRKPAEFRADMELIVSNARQYNEDTAHPVHKAAGMLEERLRHPRCFYAKMDKEWGGQCVH</sequence>
<gene>
    <name evidence="5" type="ORF">CHLNCDRAFT_137716</name>
</gene>
<dbReference type="SMART" id="SM00297">
    <property type="entry name" value="BROMO"/>
    <property type="match status" value="1"/>
</dbReference>
<dbReference type="InterPro" id="IPR001487">
    <property type="entry name" value="Bromodomain"/>
</dbReference>
<dbReference type="Proteomes" id="UP000008141">
    <property type="component" value="Unassembled WGS sequence"/>
</dbReference>
<accession>E1Z4B9</accession>
<evidence type="ECO:0000313" key="5">
    <source>
        <dbReference type="EMBL" id="EFN59324.1"/>
    </source>
</evidence>
<feature type="compositionally biased region" description="Low complexity" evidence="3">
    <location>
        <begin position="317"/>
        <end position="330"/>
    </location>
</feature>
<evidence type="ECO:0000256" key="1">
    <source>
        <dbReference type="ARBA" id="ARBA00023117"/>
    </source>
</evidence>
<dbReference type="Gene3D" id="1.20.920.10">
    <property type="entry name" value="Bromodomain-like"/>
    <property type="match status" value="1"/>
</dbReference>
<feature type="region of interest" description="Disordered" evidence="3">
    <location>
        <begin position="281"/>
        <end position="380"/>
    </location>
</feature>
<feature type="compositionally biased region" description="Pro residues" evidence="3">
    <location>
        <begin position="363"/>
        <end position="372"/>
    </location>
</feature>
<organism evidence="6">
    <name type="scientific">Chlorella variabilis</name>
    <name type="common">Green alga</name>
    <dbReference type="NCBI Taxonomy" id="554065"/>
    <lineage>
        <taxon>Eukaryota</taxon>
        <taxon>Viridiplantae</taxon>
        <taxon>Chlorophyta</taxon>
        <taxon>core chlorophytes</taxon>
        <taxon>Trebouxiophyceae</taxon>
        <taxon>Chlorellales</taxon>
        <taxon>Chlorellaceae</taxon>
        <taxon>Chlorella clade</taxon>
        <taxon>Chlorella</taxon>
    </lineage>
</organism>
<dbReference type="PROSITE" id="PS50014">
    <property type="entry name" value="BROMODOMAIN_2"/>
    <property type="match status" value="1"/>
</dbReference>
<dbReference type="OrthoDB" id="21449at2759"/>
<evidence type="ECO:0000256" key="2">
    <source>
        <dbReference type="PROSITE-ProRule" id="PRU00035"/>
    </source>
</evidence>
<evidence type="ECO:0000313" key="6">
    <source>
        <dbReference type="Proteomes" id="UP000008141"/>
    </source>
</evidence>
<name>E1Z4B9_CHLVA</name>
<dbReference type="KEGG" id="cvr:CHLNCDRAFT_137716"/>
<dbReference type="InParanoid" id="E1Z4B9"/>